<dbReference type="GO" id="GO:0004674">
    <property type="term" value="F:protein serine/threonine kinase activity"/>
    <property type="evidence" value="ECO:0007669"/>
    <property type="project" value="TreeGrafter"/>
</dbReference>
<evidence type="ECO:0000259" key="1">
    <source>
        <dbReference type="PROSITE" id="PS50011"/>
    </source>
</evidence>
<reference evidence="2" key="2">
    <citation type="submission" date="2020-11" db="EMBL/GenBank/DDBJ databases">
        <authorList>
            <consortium name="DOE Joint Genome Institute"/>
            <person name="Kuo A."/>
            <person name="Miyauchi S."/>
            <person name="Kiss E."/>
            <person name="Drula E."/>
            <person name="Kohler A."/>
            <person name="Sanchez-Garcia M."/>
            <person name="Andreopoulos B."/>
            <person name="Barry K.W."/>
            <person name="Bonito G."/>
            <person name="Buee M."/>
            <person name="Carver A."/>
            <person name="Chen C."/>
            <person name="Cichocki N."/>
            <person name="Clum A."/>
            <person name="Culley D."/>
            <person name="Crous P.W."/>
            <person name="Fauchery L."/>
            <person name="Girlanda M."/>
            <person name="Hayes R."/>
            <person name="Keri Z."/>
            <person name="Labutti K."/>
            <person name="Lipzen A."/>
            <person name="Lombard V."/>
            <person name="Magnuson J."/>
            <person name="Maillard F."/>
            <person name="Morin E."/>
            <person name="Murat C."/>
            <person name="Nolan M."/>
            <person name="Ohm R."/>
            <person name="Pangilinan J."/>
            <person name="Pereira M."/>
            <person name="Perotto S."/>
            <person name="Peter M."/>
            <person name="Riley R."/>
            <person name="Sitrit Y."/>
            <person name="Stielow B."/>
            <person name="Szollosi G."/>
            <person name="Zifcakova L."/>
            <person name="Stursova M."/>
            <person name="Spatafora J.W."/>
            <person name="Tedersoo L."/>
            <person name="Vaario L.-M."/>
            <person name="Yamada A."/>
            <person name="Yan M."/>
            <person name="Wang P."/>
            <person name="Xu J."/>
            <person name="Bruns T."/>
            <person name="Baldrian P."/>
            <person name="Vilgalys R."/>
            <person name="Henrissat B."/>
            <person name="Grigoriev I.V."/>
            <person name="Hibbett D."/>
            <person name="Nagy L.G."/>
            <person name="Martin F.M."/>
        </authorList>
    </citation>
    <scope>NUCLEOTIDE SEQUENCE</scope>
    <source>
        <strain evidence="2">UH-Tt-Lm1</strain>
    </source>
</reference>
<reference evidence="2" key="1">
    <citation type="journal article" date="2020" name="Nat. Commun.">
        <title>Large-scale genome sequencing of mycorrhizal fungi provides insights into the early evolution of symbiotic traits.</title>
        <authorList>
            <person name="Miyauchi S."/>
            <person name="Kiss E."/>
            <person name="Kuo A."/>
            <person name="Drula E."/>
            <person name="Kohler A."/>
            <person name="Sanchez-Garcia M."/>
            <person name="Morin E."/>
            <person name="Andreopoulos B."/>
            <person name="Barry K.W."/>
            <person name="Bonito G."/>
            <person name="Buee M."/>
            <person name="Carver A."/>
            <person name="Chen C."/>
            <person name="Cichocki N."/>
            <person name="Clum A."/>
            <person name="Culley D."/>
            <person name="Crous P.W."/>
            <person name="Fauchery L."/>
            <person name="Girlanda M."/>
            <person name="Hayes R.D."/>
            <person name="Keri Z."/>
            <person name="LaButti K."/>
            <person name="Lipzen A."/>
            <person name="Lombard V."/>
            <person name="Magnuson J."/>
            <person name="Maillard F."/>
            <person name="Murat C."/>
            <person name="Nolan M."/>
            <person name="Ohm R.A."/>
            <person name="Pangilinan J."/>
            <person name="Pereira M.F."/>
            <person name="Perotto S."/>
            <person name="Peter M."/>
            <person name="Pfister S."/>
            <person name="Riley R."/>
            <person name="Sitrit Y."/>
            <person name="Stielow J.B."/>
            <person name="Szollosi G."/>
            <person name="Zifcakova L."/>
            <person name="Stursova M."/>
            <person name="Spatafora J.W."/>
            <person name="Tedersoo L."/>
            <person name="Vaario L.M."/>
            <person name="Yamada A."/>
            <person name="Yan M."/>
            <person name="Wang P."/>
            <person name="Xu J."/>
            <person name="Bruns T."/>
            <person name="Baldrian P."/>
            <person name="Vilgalys R."/>
            <person name="Dunand C."/>
            <person name="Henrissat B."/>
            <person name="Grigoriev I.V."/>
            <person name="Hibbett D."/>
            <person name="Nagy L.G."/>
            <person name="Martin F.M."/>
        </authorList>
    </citation>
    <scope>NUCLEOTIDE SEQUENCE</scope>
    <source>
        <strain evidence="2">UH-Tt-Lm1</strain>
    </source>
</reference>
<dbReference type="EMBL" id="WIUZ02000014">
    <property type="protein sequence ID" value="KAF9781369.1"/>
    <property type="molecule type" value="Genomic_DNA"/>
</dbReference>
<proteinExistence type="predicted"/>
<dbReference type="AlphaFoldDB" id="A0A9P6HAV6"/>
<gene>
    <name evidence="2" type="ORF">BJ322DRAFT_1080670</name>
</gene>
<dbReference type="OrthoDB" id="346907at2759"/>
<dbReference type="Proteomes" id="UP000736335">
    <property type="component" value="Unassembled WGS sequence"/>
</dbReference>
<dbReference type="InterPro" id="IPR000719">
    <property type="entry name" value="Prot_kinase_dom"/>
</dbReference>
<feature type="domain" description="Protein kinase" evidence="1">
    <location>
        <begin position="35"/>
        <end position="177"/>
    </location>
</feature>
<dbReference type="Gene3D" id="1.10.510.10">
    <property type="entry name" value="Transferase(Phosphotransferase) domain 1"/>
    <property type="match status" value="1"/>
</dbReference>
<accession>A0A9P6HAV6</accession>
<dbReference type="PROSITE" id="PS50011">
    <property type="entry name" value="PROTEIN_KINASE_DOM"/>
    <property type="match status" value="1"/>
</dbReference>
<dbReference type="PANTHER" id="PTHR44329:SF214">
    <property type="entry name" value="PROTEIN KINASE DOMAIN-CONTAINING PROTEIN"/>
    <property type="match status" value="1"/>
</dbReference>
<dbReference type="InterPro" id="IPR051681">
    <property type="entry name" value="Ser/Thr_Kinases-Pseudokinases"/>
</dbReference>
<dbReference type="PANTHER" id="PTHR44329">
    <property type="entry name" value="SERINE/THREONINE-PROTEIN KINASE TNNI3K-RELATED"/>
    <property type="match status" value="1"/>
</dbReference>
<organism evidence="2 3">
    <name type="scientific">Thelephora terrestris</name>
    <dbReference type="NCBI Taxonomy" id="56493"/>
    <lineage>
        <taxon>Eukaryota</taxon>
        <taxon>Fungi</taxon>
        <taxon>Dikarya</taxon>
        <taxon>Basidiomycota</taxon>
        <taxon>Agaricomycotina</taxon>
        <taxon>Agaricomycetes</taxon>
        <taxon>Thelephorales</taxon>
        <taxon>Thelephoraceae</taxon>
        <taxon>Thelephora</taxon>
    </lineage>
</organism>
<evidence type="ECO:0000313" key="3">
    <source>
        <dbReference type="Proteomes" id="UP000736335"/>
    </source>
</evidence>
<dbReference type="GO" id="GO:0005524">
    <property type="term" value="F:ATP binding"/>
    <property type="evidence" value="ECO:0007669"/>
    <property type="project" value="InterPro"/>
</dbReference>
<protein>
    <submittedName>
        <fullName evidence="2">Kinase-like domain-containing protein</fullName>
    </submittedName>
</protein>
<keyword evidence="2" id="KW-0418">Kinase</keyword>
<name>A0A9P6HAV6_9AGAM</name>
<sequence>MSLDVRRRSVRILRKICGVQTILPRSCILSDNILKEGDLAFASGGFSDVWKGYHNGNTVCIKAFRVYTADKLTKIKKRLFKEIVIWRRLSHPNVLPVLGISPELSPLCIISEWMSDGNILEFTWAHPKVNRLRLLAEAANGLQYLHSANIVHSALKPTNIVIDSNFHARLTDYYRPP</sequence>
<dbReference type="SUPFAM" id="SSF56112">
    <property type="entry name" value="Protein kinase-like (PK-like)"/>
    <property type="match status" value="1"/>
</dbReference>
<dbReference type="Pfam" id="PF00069">
    <property type="entry name" value="Pkinase"/>
    <property type="match status" value="1"/>
</dbReference>
<dbReference type="InterPro" id="IPR011009">
    <property type="entry name" value="Kinase-like_dom_sf"/>
</dbReference>
<comment type="caution">
    <text evidence="2">The sequence shown here is derived from an EMBL/GenBank/DDBJ whole genome shotgun (WGS) entry which is preliminary data.</text>
</comment>
<keyword evidence="2" id="KW-0808">Transferase</keyword>
<evidence type="ECO:0000313" key="2">
    <source>
        <dbReference type="EMBL" id="KAF9781369.1"/>
    </source>
</evidence>
<keyword evidence="3" id="KW-1185">Reference proteome</keyword>